<dbReference type="AlphaFoldDB" id="A0A4R4X2B4"/>
<proteinExistence type="predicted"/>
<organism evidence="1 2">
    <name type="scientific">Nonomuraea diastatica</name>
    <dbReference type="NCBI Taxonomy" id="1848329"/>
    <lineage>
        <taxon>Bacteria</taxon>
        <taxon>Bacillati</taxon>
        <taxon>Actinomycetota</taxon>
        <taxon>Actinomycetes</taxon>
        <taxon>Streptosporangiales</taxon>
        <taxon>Streptosporangiaceae</taxon>
        <taxon>Nonomuraea</taxon>
    </lineage>
</organism>
<evidence type="ECO:0000313" key="1">
    <source>
        <dbReference type="EMBL" id="TDD24350.1"/>
    </source>
</evidence>
<evidence type="ECO:0008006" key="3">
    <source>
        <dbReference type="Google" id="ProtNLM"/>
    </source>
</evidence>
<sequence>MAEFIEVRATIEGHERAAVLANDILRAGLATSIDIAETPRPASRHDAISWELTLITTAGQAPALERHIWATGLECAIVSRPIVTDLDGPPDWLNDERI</sequence>
<comment type="caution">
    <text evidence="1">The sequence shown here is derived from an EMBL/GenBank/DDBJ whole genome shotgun (WGS) entry which is preliminary data.</text>
</comment>
<dbReference type="RefSeq" id="WP_132505595.1">
    <property type="nucleotide sequence ID" value="NZ_SMKP01000012.1"/>
</dbReference>
<keyword evidence="2" id="KW-1185">Reference proteome</keyword>
<accession>A0A4R4X2B4</accession>
<dbReference type="EMBL" id="SMKP01000012">
    <property type="protein sequence ID" value="TDD24350.1"/>
    <property type="molecule type" value="Genomic_DNA"/>
</dbReference>
<dbReference type="Proteomes" id="UP000294543">
    <property type="component" value="Unassembled WGS sequence"/>
</dbReference>
<protein>
    <recommendedName>
        <fullName evidence="3">Divalent-cation tolerance protein CutA</fullName>
    </recommendedName>
</protein>
<dbReference type="OrthoDB" id="3541583at2"/>
<name>A0A4R4X2B4_9ACTN</name>
<reference evidence="1 2" key="1">
    <citation type="submission" date="2019-03" db="EMBL/GenBank/DDBJ databases">
        <title>Draft genome sequences of novel Actinobacteria.</title>
        <authorList>
            <person name="Sahin N."/>
            <person name="Ay H."/>
            <person name="Saygin H."/>
        </authorList>
    </citation>
    <scope>NUCLEOTIDE SEQUENCE [LARGE SCALE GENOMIC DNA]</scope>
    <source>
        <strain evidence="1 2">KC712</strain>
    </source>
</reference>
<gene>
    <name evidence="1" type="ORF">E1294_06335</name>
</gene>
<evidence type="ECO:0000313" key="2">
    <source>
        <dbReference type="Proteomes" id="UP000294543"/>
    </source>
</evidence>